<gene>
    <name evidence="2" type="ORF">GP486_008650</name>
</gene>
<proteinExistence type="predicted"/>
<feature type="compositionally biased region" description="Acidic residues" evidence="1">
    <location>
        <begin position="298"/>
        <end position="310"/>
    </location>
</feature>
<feature type="region of interest" description="Disordered" evidence="1">
    <location>
        <begin position="287"/>
        <end position="323"/>
    </location>
</feature>
<feature type="compositionally biased region" description="Pro residues" evidence="1">
    <location>
        <begin position="162"/>
        <end position="173"/>
    </location>
</feature>
<sequence>MVSTSSTSSSPTFESSSTSFSNTLSTFDVSTHGEGPFPKPLIREDSWNRIPLEYRPLTPQPGSRWRRSNHRDVPAEYRSGSASSSQSPRPEQFVEGESEGWSQRRDHRRGMLSTSSMNNNSSGDKTSWFTALLTTMKRPKHNRRETPPSISVSPDLSQPAISTPPLPPSPTPSNGPATFSAATVAPIAAPAAINATVTTTTTASSSYLAPPPSNTTFSYSDSVVWDPAAEVWRRLSPTSTPANGRNRSNSSPNTSAFSFPYSDYTLMTDSERLDYFLDHRVSSVVDDDDASFRASLGDDSESAGGDDEEVPPPPPYVQSQWEA</sequence>
<feature type="region of interest" description="Disordered" evidence="1">
    <location>
        <begin position="1"/>
        <end position="178"/>
    </location>
</feature>
<dbReference type="AlphaFoldDB" id="A0A9P8IDH1"/>
<reference evidence="2" key="1">
    <citation type="submission" date="2021-03" db="EMBL/GenBank/DDBJ databases">
        <title>Comparative genomics and phylogenomic investigation of the class Geoglossomycetes provide insights into ecological specialization and systematics.</title>
        <authorList>
            <person name="Melie T."/>
            <person name="Pirro S."/>
            <person name="Miller A.N."/>
            <person name="Quandt A."/>
        </authorList>
    </citation>
    <scope>NUCLEOTIDE SEQUENCE</scope>
    <source>
        <strain evidence="2">CAQ_001_2017</strain>
    </source>
</reference>
<feature type="compositionally biased region" description="Polar residues" evidence="1">
    <location>
        <begin position="123"/>
        <end position="133"/>
    </location>
</feature>
<keyword evidence="3" id="KW-1185">Reference proteome</keyword>
<name>A0A9P8IDH1_9PEZI</name>
<dbReference type="EMBL" id="JAGHQM010003675">
    <property type="protein sequence ID" value="KAH0542261.1"/>
    <property type="molecule type" value="Genomic_DNA"/>
</dbReference>
<dbReference type="Proteomes" id="UP000750711">
    <property type="component" value="Unassembled WGS sequence"/>
</dbReference>
<protein>
    <submittedName>
        <fullName evidence="2">Uncharacterized protein</fullName>
    </submittedName>
</protein>
<organism evidence="2 3">
    <name type="scientific">Trichoglossum hirsutum</name>
    <dbReference type="NCBI Taxonomy" id="265104"/>
    <lineage>
        <taxon>Eukaryota</taxon>
        <taxon>Fungi</taxon>
        <taxon>Dikarya</taxon>
        <taxon>Ascomycota</taxon>
        <taxon>Pezizomycotina</taxon>
        <taxon>Geoglossomycetes</taxon>
        <taxon>Geoglossales</taxon>
        <taxon>Geoglossaceae</taxon>
        <taxon>Trichoglossum</taxon>
    </lineage>
</organism>
<comment type="caution">
    <text evidence="2">The sequence shown here is derived from an EMBL/GenBank/DDBJ whole genome shotgun (WGS) entry which is preliminary data.</text>
</comment>
<evidence type="ECO:0000313" key="3">
    <source>
        <dbReference type="Proteomes" id="UP000750711"/>
    </source>
</evidence>
<feature type="compositionally biased region" description="Low complexity" evidence="1">
    <location>
        <begin position="1"/>
        <end position="27"/>
    </location>
</feature>
<feature type="compositionally biased region" description="Low complexity" evidence="1">
    <location>
        <begin position="113"/>
        <end position="122"/>
    </location>
</feature>
<evidence type="ECO:0000256" key="1">
    <source>
        <dbReference type="SAM" id="MobiDB-lite"/>
    </source>
</evidence>
<accession>A0A9P8IDH1</accession>
<evidence type="ECO:0000313" key="2">
    <source>
        <dbReference type="EMBL" id="KAH0542261.1"/>
    </source>
</evidence>
<feature type="non-terminal residue" evidence="2">
    <location>
        <position position="323"/>
    </location>
</feature>